<reference evidence="1" key="1">
    <citation type="journal article" date="2020" name="mSystems">
        <title>Genome- and Community-Level Interaction Insights into Carbon Utilization and Element Cycling Functions of Hydrothermarchaeota in Hydrothermal Sediment.</title>
        <authorList>
            <person name="Zhou Z."/>
            <person name="Liu Y."/>
            <person name="Xu W."/>
            <person name="Pan J."/>
            <person name="Luo Z.H."/>
            <person name="Li M."/>
        </authorList>
    </citation>
    <scope>NUCLEOTIDE SEQUENCE [LARGE SCALE GENOMIC DNA]</scope>
    <source>
        <strain evidence="1">SpSt-1071</strain>
    </source>
</reference>
<accession>A0A7C5REG7</accession>
<sequence>VSLLYRRGVRKKKAALETFSFHPLSALRFLGLYAV</sequence>
<evidence type="ECO:0000313" key="1">
    <source>
        <dbReference type="EMBL" id="HHM67746.1"/>
    </source>
</evidence>
<feature type="non-terminal residue" evidence="1">
    <location>
        <position position="1"/>
    </location>
</feature>
<dbReference type="AlphaFoldDB" id="A0A7C5REG7"/>
<name>A0A7C5REG7_9DEIN</name>
<dbReference type="EMBL" id="DRXE01000127">
    <property type="protein sequence ID" value="HHM67746.1"/>
    <property type="molecule type" value="Genomic_DNA"/>
</dbReference>
<protein>
    <submittedName>
        <fullName evidence="1">DDE transposase family protein</fullName>
    </submittedName>
</protein>
<comment type="caution">
    <text evidence="1">The sequence shown here is derived from an EMBL/GenBank/DDBJ whole genome shotgun (WGS) entry which is preliminary data.</text>
</comment>
<gene>
    <name evidence="1" type="ORF">ENM28_03345</name>
</gene>
<proteinExistence type="predicted"/>
<organism evidence="1">
    <name type="scientific">Thermus caliditerrae</name>
    <dbReference type="NCBI Taxonomy" id="1330700"/>
    <lineage>
        <taxon>Bacteria</taxon>
        <taxon>Thermotogati</taxon>
        <taxon>Deinococcota</taxon>
        <taxon>Deinococci</taxon>
        <taxon>Thermales</taxon>
        <taxon>Thermaceae</taxon>
        <taxon>Thermus</taxon>
    </lineage>
</organism>